<dbReference type="OrthoDB" id="1923503at2759"/>
<comment type="caution">
    <text evidence="1">The sequence shown here is derived from an EMBL/GenBank/DDBJ whole genome shotgun (WGS) entry which is preliminary data.</text>
</comment>
<evidence type="ECO:0000313" key="1">
    <source>
        <dbReference type="EMBL" id="KAF9625620.1"/>
    </source>
</evidence>
<gene>
    <name evidence="1" type="ORF">IFM89_024653</name>
</gene>
<dbReference type="AlphaFoldDB" id="A0A835IXI5"/>
<name>A0A835IXI5_9MAGN</name>
<dbReference type="InterPro" id="IPR014710">
    <property type="entry name" value="RmlC-like_jellyroll"/>
</dbReference>
<dbReference type="Proteomes" id="UP000631114">
    <property type="component" value="Unassembled WGS sequence"/>
</dbReference>
<dbReference type="EMBL" id="JADFTS010000001">
    <property type="protein sequence ID" value="KAF9625620.1"/>
    <property type="molecule type" value="Genomic_DNA"/>
</dbReference>
<sequence>MVLGCKTWHSRFSGLHMRGTHRTNLVQRSLQRNVAQIPGLNTLGISLARVDFAPYGLIHFGSTPVTLKQLRVCWYKRRNPGVITIANNIFGSNPPISDDVLAKGVPA</sequence>
<organism evidence="1 2">
    <name type="scientific">Coptis chinensis</name>
    <dbReference type="NCBI Taxonomy" id="261450"/>
    <lineage>
        <taxon>Eukaryota</taxon>
        <taxon>Viridiplantae</taxon>
        <taxon>Streptophyta</taxon>
        <taxon>Embryophyta</taxon>
        <taxon>Tracheophyta</taxon>
        <taxon>Spermatophyta</taxon>
        <taxon>Magnoliopsida</taxon>
        <taxon>Ranunculales</taxon>
        <taxon>Ranunculaceae</taxon>
        <taxon>Coptidoideae</taxon>
        <taxon>Coptis</taxon>
    </lineage>
</organism>
<protein>
    <submittedName>
        <fullName evidence="1">Uncharacterized protein</fullName>
    </submittedName>
</protein>
<dbReference type="Gene3D" id="2.60.120.10">
    <property type="entry name" value="Jelly Rolls"/>
    <property type="match status" value="1"/>
</dbReference>
<keyword evidence="2" id="KW-1185">Reference proteome</keyword>
<accession>A0A835IXI5</accession>
<reference evidence="1 2" key="1">
    <citation type="submission" date="2020-10" db="EMBL/GenBank/DDBJ databases">
        <title>The Coptis chinensis genome and diversification of protoberbering-type alkaloids.</title>
        <authorList>
            <person name="Wang B."/>
            <person name="Shu S."/>
            <person name="Song C."/>
            <person name="Liu Y."/>
        </authorList>
    </citation>
    <scope>NUCLEOTIDE SEQUENCE [LARGE SCALE GENOMIC DNA]</scope>
    <source>
        <strain evidence="1">HL-2020</strain>
        <tissue evidence="1">Leaf</tissue>
    </source>
</reference>
<dbReference type="PANTHER" id="PTHR31238">
    <property type="entry name" value="GERMIN-LIKE PROTEIN SUBFAMILY 3 MEMBER 3"/>
    <property type="match status" value="1"/>
</dbReference>
<proteinExistence type="predicted"/>
<evidence type="ECO:0000313" key="2">
    <source>
        <dbReference type="Proteomes" id="UP000631114"/>
    </source>
</evidence>